<evidence type="ECO:0000256" key="1">
    <source>
        <dbReference type="ARBA" id="ARBA00010928"/>
    </source>
</evidence>
<dbReference type="PRINTS" id="PR01775">
    <property type="entry name" value="GLFROXRDTASE"/>
</dbReference>
<name>A0ABU1C9Y7_9GAMM</name>
<dbReference type="InterPro" id="IPR036291">
    <property type="entry name" value="NAD(P)-bd_dom_sf"/>
</dbReference>
<dbReference type="PANTHER" id="PTHR22604:SF105">
    <property type="entry name" value="TRANS-1,2-DIHYDROBENZENE-1,2-DIOL DEHYDROGENASE"/>
    <property type="match status" value="1"/>
</dbReference>
<dbReference type="InterPro" id="IPR004104">
    <property type="entry name" value="Gfo/Idh/MocA-like_OxRdtase_C"/>
</dbReference>
<sequence length="366" mass="40452">MPNPHRRKFLAETAIALAAAPFISTGATREKSRQARKLGVAICGLGRLSENQIAPALQKTTHCRLAGIVTGTPAKAAAWQAKYGIPDRSVYSYDTMHRMADNPDIDIVYVVTPNALHAPHTIAAAQAGKHVFCEKPLEISVERCQSMIDACRKAGRLLGTAYRCQYDPHHLECIRLVREEVFGKPTIVQAGFAIDVGEPTQWRLKRELAGGGALMDVGIYALQATRYLTGEEPVLVSAIETRTDPVKFAQVDETMVWTTKFPSGVVAYCSTSYKAGRIQNLRVNAERGWFELDPAFFYDGNHGRRSDGKEIRFPEIDLFAAEMDDFARCILENRPTKVPGEEGLRDVRIMQAIYESARTGRAVALG</sequence>
<comment type="similarity">
    <text evidence="1">Belongs to the Gfo/Idh/MocA family.</text>
</comment>
<gene>
    <name evidence="5" type="ORF">P8609_01000</name>
</gene>
<evidence type="ECO:0000313" key="6">
    <source>
        <dbReference type="Proteomes" id="UP001233535"/>
    </source>
</evidence>
<evidence type="ECO:0000259" key="3">
    <source>
        <dbReference type="Pfam" id="PF01408"/>
    </source>
</evidence>
<dbReference type="Proteomes" id="UP001233535">
    <property type="component" value="Unassembled WGS sequence"/>
</dbReference>
<dbReference type="InterPro" id="IPR050984">
    <property type="entry name" value="Gfo/Idh/MocA_domain"/>
</dbReference>
<dbReference type="InterPro" id="IPR006311">
    <property type="entry name" value="TAT_signal"/>
</dbReference>
<dbReference type="EMBL" id="JARUHG010000001">
    <property type="protein sequence ID" value="MDR0181547.1"/>
    <property type="molecule type" value="Genomic_DNA"/>
</dbReference>
<comment type="caution">
    <text evidence="5">The sequence shown here is derived from an EMBL/GenBank/DDBJ whole genome shotgun (WGS) entry which is preliminary data.</text>
</comment>
<dbReference type="RefSeq" id="WP_309260736.1">
    <property type="nucleotide sequence ID" value="NZ_JARUHG010000001.1"/>
</dbReference>
<dbReference type="SUPFAM" id="SSF55347">
    <property type="entry name" value="Glyceraldehyde-3-phosphate dehydrogenase-like, C-terminal domain"/>
    <property type="match status" value="1"/>
</dbReference>
<dbReference type="InterPro" id="IPR008354">
    <property type="entry name" value="Glc-Fru_OxRdtase_bac"/>
</dbReference>
<dbReference type="Pfam" id="PF01408">
    <property type="entry name" value="GFO_IDH_MocA"/>
    <property type="match status" value="1"/>
</dbReference>
<evidence type="ECO:0000313" key="5">
    <source>
        <dbReference type="EMBL" id="MDR0181547.1"/>
    </source>
</evidence>
<dbReference type="PANTHER" id="PTHR22604">
    <property type="entry name" value="OXIDOREDUCTASES"/>
    <property type="match status" value="1"/>
</dbReference>
<keyword evidence="2" id="KW-0560">Oxidoreductase</keyword>
<protein>
    <submittedName>
        <fullName evidence="5">Gfo/Idh/MocA family oxidoreductase</fullName>
    </submittedName>
</protein>
<reference evidence="5 6" key="1">
    <citation type="submission" date="2023-04" db="EMBL/GenBank/DDBJ databases">
        <title>Lysobacter sp. strain UC isolated from soil sample.</title>
        <authorList>
            <person name="Choksket S."/>
            <person name="Harshvardhan F."/>
            <person name="Rana R."/>
            <person name="Patil P.B."/>
            <person name="Korpole S."/>
        </authorList>
    </citation>
    <scope>NUCLEOTIDE SEQUENCE [LARGE SCALE GENOMIC DNA]</scope>
    <source>
        <strain evidence="5 6">UC</strain>
    </source>
</reference>
<dbReference type="InterPro" id="IPR000683">
    <property type="entry name" value="Gfo/Idh/MocA-like_OxRdtase_N"/>
</dbReference>
<feature type="domain" description="Gfo/Idh/MocA-like oxidoreductase C-terminal" evidence="4">
    <location>
        <begin position="175"/>
        <end position="365"/>
    </location>
</feature>
<feature type="domain" description="Gfo/Idh/MocA-like oxidoreductase N-terminal" evidence="3">
    <location>
        <begin position="39"/>
        <end position="160"/>
    </location>
</feature>
<dbReference type="Pfam" id="PF02894">
    <property type="entry name" value="GFO_IDH_MocA_C"/>
    <property type="match status" value="1"/>
</dbReference>
<evidence type="ECO:0000259" key="4">
    <source>
        <dbReference type="Pfam" id="PF02894"/>
    </source>
</evidence>
<dbReference type="PROSITE" id="PS51318">
    <property type="entry name" value="TAT"/>
    <property type="match status" value="1"/>
</dbReference>
<evidence type="ECO:0000256" key="2">
    <source>
        <dbReference type="ARBA" id="ARBA00023002"/>
    </source>
</evidence>
<dbReference type="Gene3D" id="3.40.50.720">
    <property type="entry name" value="NAD(P)-binding Rossmann-like Domain"/>
    <property type="match status" value="1"/>
</dbReference>
<keyword evidence="6" id="KW-1185">Reference proteome</keyword>
<dbReference type="SUPFAM" id="SSF51735">
    <property type="entry name" value="NAD(P)-binding Rossmann-fold domains"/>
    <property type="match status" value="1"/>
</dbReference>
<dbReference type="Gene3D" id="3.30.360.10">
    <property type="entry name" value="Dihydrodipicolinate Reductase, domain 2"/>
    <property type="match status" value="1"/>
</dbReference>
<proteinExistence type="inferred from homology"/>
<organism evidence="5 6">
    <name type="scientific">Lysobacter arvi</name>
    <dbReference type="NCBI Taxonomy" id="3038776"/>
    <lineage>
        <taxon>Bacteria</taxon>
        <taxon>Pseudomonadati</taxon>
        <taxon>Pseudomonadota</taxon>
        <taxon>Gammaproteobacteria</taxon>
        <taxon>Lysobacterales</taxon>
        <taxon>Lysobacteraceae</taxon>
        <taxon>Lysobacter</taxon>
    </lineage>
</organism>
<accession>A0ABU1C9Y7</accession>